<dbReference type="Proteomes" id="UP000800036">
    <property type="component" value="Unassembled WGS sequence"/>
</dbReference>
<sequence>MPPLMLTVEERFVDWSGDADIQQHPPPWSKKKKGATNPYIIIARSTRCKARGTGGHCLARRLSVGRGQSQSTVTSSITTSIRLTRTRTTTTTSSMTMSIRLDHHDFFEQDIEPFDMASLDRRDLDGWKVDPYDVDEHDLDPYVDEQDEDPFHDG</sequence>
<evidence type="ECO:0000256" key="1">
    <source>
        <dbReference type="SAM" id="MobiDB-lite"/>
    </source>
</evidence>
<evidence type="ECO:0000313" key="3">
    <source>
        <dbReference type="Proteomes" id="UP000800036"/>
    </source>
</evidence>
<dbReference type="EMBL" id="ML976658">
    <property type="protein sequence ID" value="KAF1979254.1"/>
    <property type="molecule type" value="Genomic_DNA"/>
</dbReference>
<keyword evidence="3" id="KW-1185">Reference proteome</keyword>
<accession>A0A6A5VPJ0</accession>
<feature type="region of interest" description="Disordered" evidence="1">
    <location>
        <begin position="130"/>
        <end position="154"/>
    </location>
</feature>
<feature type="compositionally biased region" description="Acidic residues" evidence="1">
    <location>
        <begin position="132"/>
        <end position="148"/>
    </location>
</feature>
<protein>
    <submittedName>
        <fullName evidence="2">Uncharacterized protein</fullName>
    </submittedName>
</protein>
<dbReference type="AlphaFoldDB" id="A0A6A5VPJ0"/>
<name>A0A6A5VPJ0_9PLEO</name>
<evidence type="ECO:0000313" key="2">
    <source>
        <dbReference type="EMBL" id="KAF1979254.1"/>
    </source>
</evidence>
<proteinExistence type="predicted"/>
<organism evidence="2 3">
    <name type="scientific">Bimuria novae-zelandiae CBS 107.79</name>
    <dbReference type="NCBI Taxonomy" id="1447943"/>
    <lineage>
        <taxon>Eukaryota</taxon>
        <taxon>Fungi</taxon>
        <taxon>Dikarya</taxon>
        <taxon>Ascomycota</taxon>
        <taxon>Pezizomycotina</taxon>
        <taxon>Dothideomycetes</taxon>
        <taxon>Pleosporomycetidae</taxon>
        <taxon>Pleosporales</taxon>
        <taxon>Massarineae</taxon>
        <taxon>Didymosphaeriaceae</taxon>
        <taxon>Bimuria</taxon>
    </lineage>
</organism>
<gene>
    <name evidence="2" type="ORF">BU23DRAFT_151240</name>
</gene>
<reference evidence="2" key="1">
    <citation type="journal article" date="2020" name="Stud. Mycol.">
        <title>101 Dothideomycetes genomes: a test case for predicting lifestyles and emergence of pathogens.</title>
        <authorList>
            <person name="Haridas S."/>
            <person name="Albert R."/>
            <person name="Binder M."/>
            <person name="Bloem J."/>
            <person name="Labutti K."/>
            <person name="Salamov A."/>
            <person name="Andreopoulos B."/>
            <person name="Baker S."/>
            <person name="Barry K."/>
            <person name="Bills G."/>
            <person name="Bluhm B."/>
            <person name="Cannon C."/>
            <person name="Castanera R."/>
            <person name="Culley D."/>
            <person name="Daum C."/>
            <person name="Ezra D."/>
            <person name="Gonzalez J."/>
            <person name="Henrissat B."/>
            <person name="Kuo A."/>
            <person name="Liang C."/>
            <person name="Lipzen A."/>
            <person name="Lutzoni F."/>
            <person name="Magnuson J."/>
            <person name="Mondo S."/>
            <person name="Nolan M."/>
            <person name="Ohm R."/>
            <person name="Pangilinan J."/>
            <person name="Park H.-J."/>
            <person name="Ramirez L."/>
            <person name="Alfaro M."/>
            <person name="Sun H."/>
            <person name="Tritt A."/>
            <person name="Yoshinaga Y."/>
            <person name="Zwiers L.-H."/>
            <person name="Turgeon B."/>
            <person name="Goodwin S."/>
            <person name="Spatafora J."/>
            <person name="Crous P."/>
            <person name="Grigoriev I."/>
        </authorList>
    </citation>
    <scope>NUCLEOTIDE SEQUENCE</scope>
    <source>
        <strain evidence="2">CBS 107.79</strain>
    </source>
</reference>